<organism evidence="1">
    <name type="scientific">Oryza sativa subsp. japonica</name>
    <name type="common">Rice</name>
    <dbReference type="NCBI Taxonomy" id="39947"/>
    <lineage>
        <taxon>Eukaryota</taxon>
        <taxon>Viridiplantae</taxon>
        <taxon>Streptophyta</taxon>
        <taxon>Embryophyta</taxon>
        <taxon>Tracheophyta</taxon>
        <taxon>Spermatophyta</taxon>
        <taxon>Magnoliopsida</taxon>
        <taxon>Liliopsida</taxon>
        <taxon>Poales</taxon>
        <taxon>Poaceae</taxon>
        <taxon>BOP clade</taxon>
        <taxon>Oryzoideae</taxon>
        <taxon>Oryzeae</taxon>
        <taxon>Oryzinae</taxon>
        <taxon>Oryza</taxon>
        <taxon>Oryza sativa</taxon>
    </lineage>
</organism>
<evidence type="ECO:0000313" key="1">
    <source>
        <dbReference type="EMBL" id="BAD87858.1"/>
    </source>
</evidence>
<dbReference type="AlphaFoldDB" id="Q5JKZ5"/>
<gene>
    <name evidence="1" type="primary">P0431G06.16</name>
</gene>
<dbReference type="EMBL" id="AP003683">
    <property type="protein sequence ID" value="BAD87858.1"/>
    <property type="molecule type" value="Genomic_DNA"/>
</dbReference>
<reference evidence="1" key="1">
    <citation type="journal article" date="2002" name="Nature">
        <title>The genome sequence and structure of rice chromosome 1.</title>
        <authorList>
            <person name="Sasaki T."/>
            <person name="Matsumoto T."/>
            <person name="Yamamoto K."/>
            <person name="Sakata K."/>
            <person name="Baba T."/>
            <person name="Katayose Y."/>
            <person name="Wu J."/>
            <person name="Niimura Y."/>
            <person name="Cheng Z."/>
            <person name="Nagamura Y."/>
            <person name="Antonio B.A."/>
            <person name="Kanamori H."/>
            <person name="Hosokawa S."/>
            <person name="Masukawa M."/>
            <person name="Arikawa K."/>
            <person name="Chiden Y."/>
            <person name="Hayashi M."/>
            <person name="Okamoto M."/>
            <person name="Ando T."/>
            <person name="Aoki H."/>
            <person name="Arita K."/>
            <person name="Hamada M."/>
            <person name="Harada C."/>
            <person name="Hijishita S."/>
            <person name="Honda M."/>
            <person name="Ichikawa Y."/>
            <person name="Idonuma A."/>
            <person name="Iijima M."/>
            <person name="Ikeda M."/>
            <person name="Ikeno M."/>
            <person name="Itoh S."/>
            <person name="Itoh T."/>
            <person name="Itoh Y."/>
            <person name="Itoh Y."/>
            <person name="Iwabuchi A."/>
            <person name="Kamiya K."/>
            <person name="Karasawa W."/>
            <person name="Katagiri S."/>
            <person name="Kikuta A."/>
            <person name="Kobayashi N."/>
            <person name="Kono I."/>
            <person name="Machita K."/>
            <person name="Maehara T."/>
            <person name="Mizuno H."/>
            <person name="Mizubayashi T."/>
            <person name="Mukai Y."/>
            <person name="Nagasaki H."/>
            <person name="Nakashima M."/>
            <person name="Nakama Y."/>
            <person name="Nakamichi Y."/>
            <person name="Nakamura M."/>
            <person name="Namiki N."/>
            <person name="Negishi M."/>
            <person name="Ohta I."/>
            <person name="Ono N."/>
            <person name="Saji S."/>
            <person name="Sakai K."/>
            <person name="Shibata M."/>
            <person name="Shimokawa T."/>
            <person name="Shomura A."/>
            <person name="Song J."/>
            <person name="Takazaki Y."/>
            <person name="Terasawa K."/>
            <person name="Tsuji K."/>
            <person name="Waki K."/>
            <person name="Yamagata H."/>
            <person name="Yamane H."/>
            <person name="Yoshiki S."/>
            <person name="Yoshihara R."/>
            <person name="Yukawa K."/>
            <person name="Zhong H."/>
            <person name="Iwama H."/>
            <person name="Endo T."/>
            <person name="Ito H."/>
            <person name="Hahn J.H."/>
            <person name="Kim H.I."/>
            <person name="Eun M.Y."/>
            <person name="Yano M."/>
            <person name="Jiang J."/>
            <person name="Gojobori T."/>
        </authorList>
    </citation>
    <scope>NUCLEOTIDE SEQUENCE [LARGE SCALE GENOMIC DNA]</scope>
</reference>
<accession>Q5JKZ5</accession>
<dbReference type="Proteomes" id="UP000817658">
    <property type="component" value="Chromosome 1"/>
</dbReference>
<protein>
    <submittedName>
        <fullName evidence="1">Uncharacterized protein P0431G06.16</fullName>
    </submittedName>
</protein>
<proteinExistence type="predicted"/>
<name>Q5JKZ5_ORYSJ</name>
<sequence>MVEPCLATLVSLIVLSNNDILLINKSTINGLNFCVTRSRSGWMLWEVTFFNVSFNSLAGPLPPEVPRMQKELHISYNFTGKQPSCTRILPIDGNGKH</sequence>